<dbReference type="GO" id="GO:0005737">
    <property type="term" value="C:cytoplasm"/>
    <property type="evidence" value="ECO:0007669"/>
    <property type="project" value="UniProtKB-SubCell"/>
</dbReference>
<proteinExistence type="inferred from homology"/>
<gene>
    <name evidence="9" type="ORF">ILEXP_LOCUS20839</name>
</gene>
<dbReference type="Proteomes" id="UP001642360">
    <property type="component" value="Unassembled WGS sequence"/>
</dbReference>
<evidence type="ECO:0000256" key="2">
    <source>
        <dbReference type="ARBA" id="ARBA00004496"/>
    </source>
</evidence>
<evidence type="ECO:0000256" key="3">
    <source>
        <dbReference type="ARBA" id="ARBA00008594"/>
    </source>
</evidence>
<protein>
    <submittedName>
        <fullName evidence="9">Uncharacterized protein</fullName>
    </submittedName>
</protein>
<dbReference type="Pfam" id="PF10604">
    <property type="entry name" value="Polyketide_cyc2"/>
    <property type="match status" value="1"/>
</dbReference>
<keyword evidence="8" id="KW-0650">Protein phosphatase inhibitor</keyword>
<accession>A0ABC8S5W6</accession>
<dbReference type="GO" id="GO:0005634">
    <property type="term" value="C:nucleus"/>
    <property type="evidence" value="ECO:0007669"/>
    <property type="project" value="UniProtKB-SubCell"/>
</dbReference>
<reference evidence="9 10" key="1">
    <citation type="submission" date="2024-02" db="EMBL/GenBank/DDBJ databases">
        <authorList>
            <person name="Vignale AGUSTIN F."/>
            <person name="Sosa J E."/>
            <person name="Modenutti C."/>
        </authorList>
    </citation>
    <scope>NUCLEOTIDE SEQUENCE [LARGE SCALE GENOMIC DNA]</scope>
</reference>
<dbReference type="GO" id="GO:0004864">
    <property type="term" value="F:protein phosphatase inhibitor activity"/>
    <property type="evidence" value="ECO:0007669"/>
    <property type="project" value="UniProtKB-KW"/>
</dbReference>
<dbReference type="GO" id="GO:0009738">
    <property type="term" value="P:abscisic acid-activated signaling pathway"/>
    <property type="evidence" value="ECO:0007669"/>
    <property type="project" value="UniProtKB-KW"/>
</dbReference>
<evidence type="ECO:0000256" key="6">
    <source>
        <dbReference type="ARBA" id="ARBA00023170"/>
    </source>
</evidence>
<dbReference type="EMBL" id="CAUOFW020002280">
    <property type="protein sequence ID" value="CAK9152613.1"/>
    <property type="molecule type" value="Genomic_DNA"/>
</dbReference>
<dbReference type="InterPro" id="IPR050279">
    <property type="entry name" value="Plant_def-hormone_signal"/>
</dbReference>
<evidence type="ECO:0000256" key="4">
    <source>
        <dbReference type="ARBA" id="ARBA00022490"/>
    </source>
</evidence>
<dbReference type="PANTHER" id="PTHR31213:SF82">
    <property type="entry name" value="ABSCISIC ACID RECEPTOR PYL11-RELATED"/>
    <property type="match status" value="1"/>
</dbReference>
<sequence>MKSSEKLAMMMSLYHTHDLLPNQCSSRLVQTTDAPLPLVWSMVRRFDKPQAYKKFIKSCTMRTGDGGVGSVRDVVVVSGLPAKTSIEKLEKLDDNFHVMSFRIIGGDHRLANYRSTITLHEDNGEIGGKTVAIESYVVDVPAGSSREDTCSFVDTIVGCNLRSLAKITEKMAC</sequence>
<comment type="caution">
    <text evidence="9">The sequence shown here is derived from an EMBL/GenBank/DDBJ whole genome shotgun (WGS) entry which is preliminary data.</text>
</comment>
<evidence type="ECO:0000256" key="1">
    <source>
        <dbReference type="ARBA" id="ARBA00004123"/>
    </source>
</evidence>
<dbReference type="InterPro" id="IPR023393">
    <property type="entry name" value="START-like_dom_sf"/>
</dbReference>
<keyword evidence="10" id="KW-1185">Reference proteome</keyword>
<dbReference type="AlphaFoldDB" id="A0ABC8S5W6"/>
<dbReference type="InterPro" id="IPR019587">
    <property type="entry name" value="Polyketide_cyclase/dehydratase"/>
</dbReference>
<keyword evidence="7" id="KW-0539">Nucleus</keyword>
<dbReference type="PANTHER" id="PTHR31213">
    <property type="entry name" value="OS08G0374000 PROTEIN-RELATED"/>
    <property type="match status" value="1"/>
</dbReference>
<evidence type="ECO:0000256" key="8">
    <source>
        <dbReference type="ARBA" id="ARBA00023272"/>
    </source>
</evidence>
<dbReference type="SUPFAM" id="SSF55961">
    <property type="entry name" value="Bet v1-like"/>
    <property type="match status" value="1"/>
</dbReference>
<keyword evidence="5" id="KW-0938">Abscisic acid signaling pathway</keyword>
<comment type="similarity">
    <text evidence="3">Belongs to the PYR/PYL/RCAR abscisic acid intracellular receptor family.</text>
</comment>
<dbReference type="CDD" id="cd07821">
    <property type="entry name" value="PYR_PYL_RCAR_like"/>
    <property type="match status" value="1"/>
</dbReference>
<comment type="subcellular location">
    <subcellularLocation>
        <location evidence="2">Cytoplasm</location>
    </subcellularLocation>
    <subcellularLocation>
        <location evidence="1">Nucleus</location>
    </subcellularLocation>
</comment>
<evidence type="ECO:0000256" key="7">
    <source>
        <dbReference type="ARBA" id="ARBA00023242"/>
    </source>
</evidence>
<organism evidence="9 10">
    <name type="scientific">Ilex paraguariensis</name>
    <name type="common">yerba mate</name>
    <dbReference type="NCBI Taxonomy" id="185542"/>
    <lineage>
        <taxon>Eukaryota</taxon>
        <taxon>Viridiplantae</taxon>
        <taxon>Streptophyta</taxon>
        <taxon>Embryophyta</taxon>
        <taxon>Tracheophyta</taxon>
        <taxon>Spermatophyta</taxon>
        <taxon>Magnoliopsida</taxon>
        <taxon>eudicotyledons</taxon>
        <taxon>Gunneridae</taxon>
        <taxon>Pentapetalae</taxon>
        <taxon>asterids</taxon>
        <taxon>campanulids</taxon>
        <taxon>Aquifoliales</taxon>
        <taxon>Aquifoliaceae</taxon>
        <taxon>Ilex</taxon>
    </lineage>
</organism>
<evidence type="ECO:0000313" key="9">
    <source>
        <dbReference type="EMBL" id="CAK9152613.1"/>
    </source>
</evidence>
<keyword evidence="6" id="KW-0675">Receptor</keyword>
<dbReference type="Gene3D" id="3.30.530.20">
    <property type="match status" value="1"/>
</dbReference>
<name>A0ABC8S5W6_9AQUA</name>
<evidence type="ECO:0000313" key="10">
    <source>
        <dbReference type="Proteomes" id="UP001642360"/>
    </source>
</evidence>
<evidence type="ECO:0000256" key="5">
    <source>
        <dbReference type="ARBA" id="ARBA00022682"/>
    </source>
</evidence>
<keyword evidence="4" id="KW-0963">Cytoplasm</keyword>